<dbReference type="Proteomes" id="UP000254304">
    <property type="component" value="Unassembled WGS sequence"/>
</dbReference>
<evidence type="ECO:0000313" key="3">
    <source>
        <dbReference type="Proteomes" id="UP000254304"/>
    </source>
</evidence>
<keyword evidence="2" id="KW-0378">Hydrolase</keyword>
<gene>
    <name evidence="2" type="ORF">NCTC12157_00859</name>
</gene>
<protein>
    <submittedName>
        <fullName evidence="2">Exonuclease V subunit alpha</fullName>
    </submittedName>
</protein>
<name>A0A377NB58_9GAMM</name>
<dbReference type="InterPro" id="IPR041851">
    <property type="entry name" value="RecD_N_sf"/>
</dbReference>
<dbReference type="Pfam" id="PF21185">
    <property type="entry name" value="RecD_N"/>
    <property type="match status" value="1"/>
</dbReference>
<reference evidence="2 3" key="1">
    <citation type="submission" date="2018-06" db="EMBL/GenBank/DDBJ databases">
        <authorList>
            <consortium name="Pathogen Informatics"/>
            <person name="Doyle S."/>
        </authorList>
    </citation>
    <scope>NUCLEOTIDE SEQUENCE [LARGE SCALE GENOMIC DNA]</scope>
    <source>
        <strain evidence="2 3">NCTC12157</strain>
    </source>
</reference>
<proteinExistence type="predicted"/>
<keyword evidence="2" id="KW-0540">Nuclease</keyword>
<evidence type="ECO:0000313" key="2">
    <source>
        <dbReference type="EMBL" id="STQ43186.1"/>
    </source>
</evidence>
<dbReference type="EMBL" id="UGGO01000001">
    <property type="protein sequence ID" value="STQ43186.1"/>
    <property type="molecule type" value="Genomic_DNA"/>
</dbReference>
<dbReference type="InterPro" id="IPR049550">
    <property type="entry name" value="RecD_N"/>
</dbReference>
<dbReference type="Gene3D" id="1.10.10.1020">
    <property type="entry name" value="RecBCD complex, subunit RecD, N-terminal domain"/>
    <property type="match status" value="1"/>
</dbReference>
<dbReference type="AlphaFoldDB" id="A0A377NB58"/>
<keyword evidence="2" id="KW-0269">Exonuclease</keyword>
<dbReference type="GO" id="GO:0004527">
    <property type="term" value="F:exonuclease activity"/>
    <property type="evidence" value="ECO:0007669"/>
    <property type="project" value="UniProtKB-KW"/>
</dbReference>
<accession>A0A377NB58</accession>
<evidence type="ECO:0000259" key="1">
    <source>
        <dbReference type="Pfam" id="PF21185"/>
    </source>
</evidence>
<sequence length="79" mass="8197">MNTSVTVKNGLAVDALFEQALLQGAFRSLDVQFARMIAGGTQAETEYAALMLAAACLSSEAGSGHVWFAFGPAQPGFSV</sequence>
<feature type="domain" description="RecBCD enzyme subunit RecD N-terminal" evidence="1">
    <location>
        <begin position="23"/>
        <end position="67"/>
    </location>
</feature>
<organism evidence="2 3">
    <name type="scientific">Ewingella americana</name>
    <dbReference type="NCBI Taxonomy" id="41202"/>
    <lineage>
        <taxon>Bacteria</taxon>
        <taxon>Pseudomonadati</taxon>
        <taxon>Pseudomonadota</taxon>
        <taxon>Gammaproteobacteria</taxon>
        <taxon>Enterobacterales</taxon>
        <taxon>Yersiniaceae</taxon>
        <taxon>Ewingella</taxon>
    </lineage>
</organism>